<dbReference type="InterPro" id="IPR036264">
    <property type="entry name" value="Bact_exopeptidase_dim_dom"/>
</dbReference>
<name>A0ABR9P5U3_9ACTN</name>
<accession>A0ABR9P5U3</accession>
<gene>
    <name evidence="2" type="ORF">IDM40_10955</name>
</gene>
<dbReference type="EMBL" id="JADBGI010000008">
    <property type="protein sequence ID" value="MBE2999218.1"/>
    <property type="molecule type" value="Genomic_DNA"/>
</dbReference>
<dbReference type="Gene3D" id="3.40.630.10">
    <property type="entry name" value="Zn peptidases"/>
    <property type="match status" value="1"/>
</dbReference>
<dbReference type="PIRSF" id="PIRSF005962">
    <property type="entry name" value="Pept_M20D_amidohydro"/>
    <property type="match status" value="1"/>
</dbReference>
<protein>
    <submittedName>
        <fullName evidence="2">Amidohydrolase</fullName>
    </submittedName>
</protein>
<dbReference type="Proteomes" id="UP000806528">
    <property type="component" value="Unassembled WGS sequence"/>
</dbReference>
<sequence length="407" mass="42600">MTTYDDAAELGDDLVALRHDLHRHPEIGLDLPRTQERVLRALDGLPLETATGTACSSVTAVMRGGDAPPVLLRADMDALPVQERTGVEYASRVDGAMHACGHDLHTAMLAGAARLLADRRGELPGDVVFMFQPGEEGWDGAGVMLEEGVLDAAGPRVGAAFGMHVFSAVLPHGHIATRPGPILAAQDEVRVTVHGAGGHGSTPHRAKDPVTAVSQMIVSLQTMMTREFDVLDPAVLSVGSLHSGSAANVIPDTASFAATVRTFSDTTRDRLLSTLPRLVHGIASAHGVGADVEVLPGYPVTVTDHDETAFAADTAAGLFGDERHHTLEKPLMGSEDFSRVMQAVPGSFIGLGAAPVGADLEEAPFNHSPLAVFDDGVLPVGAALYAELALRRFAEPTASAAAEGERR</sequence>
<reference evidence="2 3" key="1">
    <citation type="submission" date="2020-09" db="EMBL/GenBank/DDBJ databases">
        <title>Diversity and distribution of actinomycetes associated with coral in the coast of Hainan.</title>
        <authorList>
            <person name="Li F."/>
        </authorList>
    </citation>
    <scope>NUCLEOTIDE SEQUENCE [LARGE SCALE GENOMIC DNA]</scope>
    <source>
        <strain evidence="2 3">HNM0947</strain>
    </source>
</reference>
<dbReference type="InterPro" id="IPR017439">
    <property type="entry name" value="Amidohydrolase"/>
</dbReference>
<dbReference type="SUPFAM" id="SSF55031">
    <property type="entry name" value="Bacterial exopeptidase dimerisation domain"/>
    <property type="match status" value="1"/>
</dbReference>
<dbReference type="PANTHER" id="PTHR11014:SF63">
    <property type="entry name" value="METALLOPEPTIDASE, PUTATIVE (AFU_ORTHOLOGUE AFUA_6G09600)-RELATED"/>
    <property type="match status" value="1"/>
</dbReference>
<comment type="caution">
    <text evidence="2">The sequence shown here is derived from an EMBL/GenBank/DDBJ whole genome shotgun (WGS) entry which is preliminary data.</text>
</comment>
<feature type="domain" description="Peptidase M20 dimerisation" evidence="1">
    <location>
        <begin position="189"/>
        <end position="275"/>
    </location>
</feature>
<dbReference type="PANTHER" id="PTHR11014">
    <property type="entry name" value="PEPTIDASE M20 FAMILY MEMBER"/>
    <property type="match status" value="1"/>
</dbReference>
<proteinExistence type="predicted"/>
<dbReference type="CDD" id="cd03886">
    <property type="entry name" value="M20_Acy1"/>
    <property type="match status" value="1"/>
</dbReference>
<evidence type="ECO:0000313" key="3">
    <source>
        <dbReference type="Proteomes" id="UP000806528"/>
    </source>
</evidence>
<dbReference type="Pfam" id="PF07687">
    <property type="entry name" value="M20_dimer"/>
    <property type="match status" value="1"/>
</dbReference>
<keyword evidence="3" id="KW-1185">Reference proteome</keyword>
<dbReference type="SUPFAM" id="SSF53187">
    <property type="entry name" value="Zn-dependent exopeptidases"/>
    <property type="match status" value="1"/>
</dbReference>
<dbReference type="NCBIfam" id="TIGR01891">
    <property type="entry name" value="amidohydrolases"/>
    <property type="match status" value="1"/>
</dbReference>
<dbReference type="InterPro" id="IPR011650">
    <property type="entry name" value="Peptidase_M20_dimer"/>
</dbReference>
<evidence type="ECO:0000259" key="1">
    <source>
        <dbReference type="Pfam" id="PF07687"/>
    </source>
</evidence>
<evidence type="ECO:0000313" key="2">
    <source>
        <dbReference type="EMBL" id="MBE2999218.1"/>
    </source>
</evidence>
<dbReference type="InterPro" id="IPR002933">
    <property type="entry name" value="Peptidase_M20"/>
</dbReference>
<dbReference type="Pfam" id="PF01546">
    <property type="entry name" value="Peptidase_M20"/>
    <property type="match status" value="1"/>
</dbReference>
<dbReference type="RefSeq" id="WP_193121846.1">
    <property type="nucleotide sequence ID" value="NZ_JADBGI010000008.1"/>
</dbReference>
<organism evidence="2 3">
    <name type="scientific">Nocardiopsis coralli</name>
    <dbReference type="NCBI Taxonomy" id="2772213"/>
    <lineage>
        <taxon>Bacteria</taxon>
        <taxon>Bacillati</taxon>
        <taxon>Actinomycetota</taxon>
        <taxon>Actinomycetes</taxon>
        <taxon>Streptosporangiales</taxon>
        <taxon>Nocardiopsidaceae</taxon>
        <taxon>Nocardiopsis</taxon>
    </lineage>
</organism>
<dbReference type="Gene3D" id="3.30.70.360">
    <property type="match status" value="1"/>
</dbReference>